<evidence type="ECO:0000313" key="3">
    <source>
        <dbReference type="Proteomes" id="UP001418637"/>
    </source>
</evidence>
<feature type="transmembrane region" description="Helical" evidence="1">
    <location>
        <begin position="28"/>
        <end position="50"/>
    </location>
</feature>
<dbReference type="Proteomes" id="UP001418637">
    <property type="component" value="Unassembled WGS sequence"/>
</dbReference>
<keyword evidence="1" id="KW-0472">Membrane</keyword>
<dbReference type="EMBL" id="JBBYXI010000002">
    <property type="protein sequence ID" value="MEN3930361.1"/>
    <property type="molecule type" value="Genomic_DNA"/>
</dbReference>
<evidence type="ECO:0000313" key="2">
    <source>
        <dbReference type="EMBL" id="MEN3930361.1"/>
    </source>
</evidence>
<organism evidence="2 3">
    <name type="scientific">Hohaiivirga grylli</name>
    <dbReference type="NCBI Taxonomy" id="3133970"/>
    <lineage>
        <taxon>Bacteria</taxon>
        <taxon>Pseudomonadati</taxon>
        <taxon>Pseudomonadota</taxon>
        <taxon>Alphaproteobacteria</taxon>
        <taxon>Hyphomicrobiales</taxon>
        <taxon>Methylobacteriaceae</taxon>
        <taxon>Hohaiivirga</taxon>
    </lineage>
</organism>
<proteinExistence type="predicted"/>
<sequence>MAHSREDYLVPAPLTKEDLKLRRRRSNAIGISLGVLAIIFFIVTLIKMGAQIH</sequence>
<keyword evidence="1" id="KW-1133">Transmembrane helix</keyword>
<protein>
    <recommendedName>
        <fullName evidence="4">Protoheme IX farnesyltransferase</fullName>
    </recommendedName>
</protein>
<comment type="caution">
    <text evidence="2">The sequence shown here is derived from an EMBL/GenBank/DDBJ whole genome shotgun (WGS) entry which is preliminary data.</text>
</comment>
<name>A0ABV0BJB2_9HYPH</name>
<gene>
    <name evidence="2" type="ORF">WJT86_04700</name>
</gene>
<keyword evidence="3" id="KW-1185">Reference proteome</keyword>
<evidence type="ECO:0008006" key="4">
    <source>
        <dbReference type="Google" id="ProtNLM"/>
    </source>
</evidence>
<keyword evidence="1" id="KW-0812">Transmembrane</keyword>
<dbReference type="RefSeq" id="WP_346336371.1">
    <property type="nucleotide sequence ID" value="NZ_JBBYXI010000002.1"/>
</dbReference>
<evidence type="ECO:0000256" key="1">
    <source>
        <dbReference type="SAM" id="Phobius"/>
    </source>
</evidence>
<reference evidence="2 3" key="1">
    <citation type="submission" date="2024-04" db="EMBL/GenBank/DDBJ databases">
        <title>A novel species isolated from cricket.</title>
        <authorList>
            <person name="Wang H.-C."/>
        </authorList>
    </citation>
    <scope>NUCLEOTIDE SEQUENCE [LARGE SCALE GENOMIC DNA]</scope>
    <source>
        <strain evidence="2 3">WL0021</strain>
    </source>
</reference>
<accession>A0ABV0BJB2</accession>